<dbReference type="GeneID" id="78288446"/>
<dbReference type="CDD" id="cd00093">
    <property type="entry name" value="HTH_XRE"/>
    <property type="match status" value="1"/>
</dbReference>
<feature type="domain" description="HTH cro/C1-type" evidence="1">
    <location>
        <begin position="6"/>
        <end position="58"/>
    </location>
</feature>
<dbReference type="EMBL" id="FOIN01000015">
    <property type="protein sequence ID" value="SET51058.1"/>
    <property type="molecule type" value="Genomic_DNA"/>
</dbReference>
<sequence>MPSADKIRMICAKLNISIAELARRTGQTPQNLNGKLKRDSISDEEFILIANVLGMTYEQTFTLPNGEKMTFTNGGNTNEFKC</sequence>
<protein>
    <submittedName>
        <fullName evidence="3">Cro/C1-type HTH DNA-binding domain-containing protein</fullName>
    </submittedName>
</protein>
<dbReference type="OrthoDB" id="1653613at2"/>
<evidence type="ECO:0000313" key="2">
    <source>
        <dbReference type="EMBL" id="GFI40268.1"/>
    </source>
</evidence>
<reference evidence="2 5" key="3">
    <citation type="journal article" date="2020" name="Microbiome">
        <title>Single-cell genomics of uncultured bacteria reveals dietary fiber responders in the mouse gut microbiota.</title>
        <authorList>
            <person name="Chijiiwa R."/>
            <person name="Hosokawa M."/>
            <person name="Kogawa M."/>
            <person name="Nishikawa Y."/>
            <person name="Ide K."/>
            <person name="Sakanashi C."/>
            <person name="Takahashi K."/>
            <person name="Takeyama H."/>
        </authorList>
    </citation>
    <scope>NUCLEOTIDE SEQUENCE [LARGE SCALE GENOMIC DNA]</scope>
    <source>
        <strain evidence="2">IMSAGC_017</strain>
    </source>
</reference>
<dbReference type="AlphaFoldDB" id="A0A1I0EZE0"/>
<dbReference type="EMBL" id="BLMI01000031">
    <property type="protein sequence ID" value="GFI40268.1"/>
    <property type="molecule type" value="Genomic_DNA"/>
</dbReference>
<dbReference type="InterPro" id="IPR010982">
    <property type="entry name" value="Lambda_DNA-bd_dom_sf"/>
</dbReference>
<evidence type="ECO:0000313" key="3">
    <source>
        <dbReference type="EMBL" id="SET51058.1"/>
    </source>
</evidence>
<dbReference type="InterPro" id="IPR001387">
    <property type="entry name" value="Cro/C1-type_HTH"/>
</dbReference>
<gene>
    <name evidence="2" type="ORF">IMSAGC017_00300</name>
    <name evidence="3" type="ORF">SAMN04489758_11549</name>
</gene>
<name>A0A1I0EZE0_9FIRM</name>
<dbReference type="Pfam" id="PF13443">
    <property type="entry name" value="HTH_26"/>
    <property type="match status" value="1"/>
</dbReference>
<reference evidence="3" key="2">
    <citation type="submission" date="2016-10" db="EMBL/GenBank/DDBJ databases">
        <authorList>
            <person name="de Groot N.N."/>
        </authorList>
    </citation>
    <scope>NUCLEOTIDE SEQUENCE [LARGE SCALE GENOMIC DNA]</scope>
    <source>
        <strain evidence="3">DSM 1551</strain>
    </source>
</reference>
<keyword evidence="4" id="KW-1185">Reference proteome</keyword>
<evidence type="ECO:0000313" key="5">
    <source>
        <dbReference type="Proteomes" id="UP000490821"/>
    </source>
</evidence>
<dbReference type="Proteomes" id="UP000490821">
    <property type="component" value="Unassembled WGS sequence"/>
</dbReference>
<dbReference type="SUPFAM" id="SSF47413">
    <property type="entry name" value="lambda repressor-like DNA-binding domains"/>
    <property type="match status" value="1"/>
</dbReference>
<evidence type="ECO:0000313" key="4">
    <source>
        <dbReference type="Proteomes" id="UP000198558"/>
    </source>
</evidence>
<keyword evidence="3" id="KW-0238">DNA-binding</keyword>
<organism evidence="3 4">
    <name type="scientific">Thomasclavelia cocleata</name>
    <dbReference type="NCBI Taxonomy" id="69824"/>
    <lineage>
        <taxon>Bacteria</taxon>
        <taxon>Bacillati</taxon>
        <taxon>Bacillota</taxon>
        <taxon>Erysipelotrichia</taxon>
        <taxon>Erysipelotrichales</taxon>
        <taxon>Coprobacillaceae</taxon>
        <taxon>Thomasclavelia</taxon>
    </lineage>
</organism>
<dbReference type="Proteomes" id="UP000198558">
    <property type="component" value="Unassembled WGS sequence"/>
</dbReference>
<evidence type="ECO:0000259" key="1">
    <source>
        <dbReference type="Pfam" id="PF13443"/>
    </source>
</evidence>
<dbReference type="GO" id="GO:0003677">
    <property type="term" value="F:DNA binding"/>
    <property type="evidence" value="ECO:0007669"/>
    <property type="project" value="UniProtKB-KW"/>
</dbReference>
<accession>A0A1I0EZE0</accession>
<reference evidence="4" key="1">
    <citation type="submission" date="2016-10" db="EMBL/GenBank/DDBJ databases">
        <authorList>
            <person name="Varghese N."/>
            <person name="Submissions S."/>
        </authorList>
    </citation>
    <scope>NUCLEOTIDE SEQUENCE [LARGE SCALE GENOMIC DNA]</scope>
    <source>
        <strain evidence="4">DSM 1551</strain>
    </source>
</reference>
<dbReference type="RefSeq" id="WP_092353954.1">
    <property type="nucleotide sequence ID" value="NZ_BLMI01000031.1"/>
</dbReference>
<proteinExistence type="predicted"/>